<dbReference type="AlphaFoldDB" id="A0A849CTT3"/>
<organism evidence="2 3">
    <name type="scientific">Pasteurella multocida</name>
    <dbReference type="NCBI Taxonomy" id="747"/>
    <lineage>
        <taxon>Bacteria</taxon>
        <taxon>Pseudomonadati</taxon>
        <taxon>Pseudomonadota</taxon>
        <taxon>Gammaproteobacteria</taxon>
        <taxon>Pasteurellales</taxon>
        <taxon>Pasteurellaceae</taxon>
        <taxon>Pasteurella</taxon>
    </lineage>
</organism>
<dbReference type="RefSeq" id="WP_170347748.1">
    <property type="nucleotide sequence ID" value="NZ_CP090428.1"/>
</dbReference>
<evidence type="ECO:0000313" key="3">
    <source>
        <dbReference type="Proteomes" id="UP000540079"/>
    </source>
</evidence>
<gene>
    <name evidence="2" type="ORF">C2800_11185</name>
</gene>
<evidence type="ECO:0000256" key="1">
    <source>
        <dbReference type="SAM" id="MobiDB-lite"/>
    </source>
</evidence>
<protein>
    <submittedName>
        <fullName evidence="2">DUF2213 domain-containing protein</fullName>
    </submittedName>
</protein>
<feature type="compositionally biased region" description="Low complexity" evidence="1">
    <location>
        <begin position="420"/>
        <end position="435"/>
    </location>
</feature>
<feature type="region of interest" description="Disordered" evidence="1">
    <location>
        <begin position="420"/>
        <end position="448"/>
    </location>
</feature>
<sequence>MKRSVVNVLSVVNSKNITNEIIEDDEHIVVSDIVPVIDDIVMNKGLYPADEIDKGYSTLDGKLMPLGHPKSDGRYISANEAIALNKFYVGAWCVNARKEGEKVLVDMKVNKRIANSSDSGKRLIEALEDLTSNEAAKPIHISTGLNLQKEYRKGNSKGKKYDWVATNMQFDHVAILLDEQGAATPEQGVGIFVNSEGEESEVEFVNLADSADYTKETLLDKVKYFFSANSSLSFEEIHGLLLQLINNDHNSKKWLWIESVYPSHFIYNDDWKKYKQKYLIDDNSQVSFVGERIEVVKKVDYDEIKTNGENIMKEKILSALNAAGVKTEGLDDDQLLSAYNELQAKPKDEGVKTINSEINEAIKTAVATAIAPLQEKLQANEDAKVAEMREAVKSKFSLSDVAVNSLSSEALSEMFAKTKNSNGLNNSLNANSEENQWGDYKLNQEESK</sequence>
<name>A0A849CTT3_PASMD</name>
<reference evidence="2 3" key="1">
    <citation type="journal article" date="2018" name="Front. Microbiol.">
        <title>Genetic and Phylogenetic Characteristics of Pasteurella multocida Isolates From Different Host Species.</title>
        <authorList>
            <person name="Peng Z."/>
            <person name="Liang W."/>
            <person name="Wang F."/>
            <person name="Xu Z."/>
            <person name="Xie Z."/>
            <person name="Lian Z."/>
            <person name="Hua L."/>
            <person name="Zhou R."/>
            <person name="Chen H."/>
            <person name="Wu B."/>
        </authorList>
    </citation>
    <scope>NUCLEOTIDE SEQUENCE [LARGE SCALE GENOMIC DNA]</scope>
    <source>
        <strain evidence="2 3">HNA06</strain>
    </source>
</reference>
<comment type="caution">
    <text evidence="2">The sequence shown here is derived from an EMBL/GenBank/DDBJ whole genome shotgun (WGS) entry which is preliminary data.</text>
</comment>
<dbReference type="Proteomes" id="UP000540079">
    <property type="component" value="Unassembled WGS sequence"/>
</dbReference>
<proteinExistence type="predicted"/>
<accession>A0A849CTT3</accession>
<dbReference type="EMBL" id="PPVL01000014">
    <property type="protein sequence ID" value="NNI79970.1"/>
    <property type="molecule type" value="Genomic_DNA"/>
</dbReference>
<evidence type="ECO:0000313" key="2">
    <source>
        <dbReference type="EMBL" id="NNI79970.1"/>
    </source>
</evidence>